<name>A0ABZ1CV92_9TREE</name>
<reference evidence="2 3" key="1">
    <citation type="submission" date="2024-01" db="EMBL/GenBank/DDBJ databases">
        <title>Comparative genomics of Cryptococcus and Kwoniella reveals pathogenesis evolution and contrasting modes of karyotype evolution via chromosome fusion or intercentromeric recombination.</title>
        <authorList>
            <person name="Coelho M.A."/>
            <person name="David-Palma M."/>
            <person name="Shea T."/>
            <person name="Bowers K."/>
            <person name="McGinley-Smith S."/>
            <person name="Mohammad A.W."/>
            <person name="Gnirke A."/>
            <person name="Yurkov A.M."/>
            <person name="Nowrousian M."/>
            <person name="Sun S."/>
            <person name="Cuomo C.A."/>
            <person name="Heitman J."/>
        </authorList>
    </citation>
    <scope>NUCLEOTIDE SEQUENCE [LARGE SCALE GENOMIC DNA]</scope>
    <source>
        <strain evidence="2">CBS 11374</strain>
    </source>
</reference>
<sequence>MRASEEFNCLEVWVECDGFRLNELNPSFQASQRKQSPTYKSFLEIGDPSCSRYTFHVKNNSLSGWVGDLMTDIQIDQFTLCTDFLYPIEGSHVAHGQVYREKSEEIDELENIQAQIINDEDEGRIVLLFTPAMSLGKIVFSIWRGTVNRQAKQIKKRLPSWITDDMATSAHDGCDIRIPPQDQKLFETFDEDDVDPWIKFVFIYGTHDALILNRVILATTGNPASTLNTAPTSQADILVPDSAPPSPQLPSINEMAPLQTKSAGVIPQVNMTLDQIPEIGSLGNKQGPDPEYVKDTFHIENGKDSRSKDCTDPSNNDRASRTITSLLSQKPCVDPPSIPQASLVNLSFTDRREDPSIEKHAEQDGCFPLNMEQILSALEEQTEFPLAEPVNSQERSLYQAAAAMDNPQLTIHLNVLGQNLFPITTITDPGNADTDVKKRKIYQNADALMGPLIRKPRPLPIVESYDYAYNPSPTQSRDTKLRSADYAEIEVDEASLQRIFGSPFEPLDPNRYQRRDQREDMSLYMRREKERDKSRQEEKEREKSAAERESRKRMQGRERPLREGEKLTWVARTDRTGTVQRVVPQQRISRIPDVKARSRKEVKVRRRNKGEDNEGRAIREDRNGRFVRGFEKNEGKSEDLAIDMTLID</sequence>
<feature type="region of interest" description="Disordered" evidence="1">
    <location>
        <begin position="594"/>
        <end position="619"/>
    </location>
</feature>
<dbReference type="Proteomes" id="UP001329825">
    <property type="component" value="Chromosome 3"/>
</dbReference>
<feature type="compositionally biased region" description="Basic and acidic residues" evidence="1">
    <location>
        <begin position="511"/>
        <end position="564"/>
    </location>
</feature>
<proteinExistence type="predicted"/>
<accession>A0ABZ1CV92</accession>
<organism evidence="2 3">
    <name type="scientific">Kwoniella shivajii</name>
    <dbReference type="NCBI Taxonomy" id="564305"/>
    <lineage>
        <taxon>Eukaryota</taxon>
        <taxon>Fungi</taxon>
        <taxon>Dikarya</taxon>
        <taxon>Basidiomycota</taxon>
        <taxon>Agaricomycotina</taxon>
        <taxon>Tremellomycetes</taxon>
        <taxon>Tremellales</taxon>
        <taxon>Cryptococcaceae</taxon>
        <taxon>Kwoniella</taxon>
    </lineage>
</organism>
<dbReference type="EMBL" id="CP141883">
    <property type="protein sequence ID" value="WRT65679.1"/>
    <property type="molecule type" value="Genomic_DNA"/>
</dbReference>
<feature type="compositionally biased region" description="Basic and acidic residues" evidence="1">
    <location>
        <begin position="291"/>
        <end position="311"/>
    </location>
</feature>
<dbReference type="RefSeq" id="XP_062790419.1">
    <property type="nucleotide sequence ID" value="XM_062934368.1"/>
</dbReference>
<feature type="region of interest" description="Disordered" evidence="1">
    <location>
        <begin position="500"/>
        <end position="564"/>
    </location>
</feature>
<evidence type="ECO:0000313" key="2">
    <source>
        <dbReference type="EMBL" id="WRT65679.1"/>
    </source>
</evidence>
<evidence type="ECO:0000313" key="3">
    <source>
        <dbReference type="Proteomes" id="UP001329825"/>
    </source>
</evidence>
<feature type="compositionally biased region" description="Basic and acidic residues" evidence="1">
    <location>
        <begin position="609"/>
        <end position="619"/>
    </location>
</feature>
<protein>
    <submittedName>
        <fullName evidence="2">Uncharacterized protein</fullName>
    </submittedName>
</protein>
<feature type="region of interest" description="Disordered" evidence="1">
    <location>
        <begin position="281"/>
        <end position="319"/>
    </location>
</feature>
<gene>
    <name evidence="2" type="ORF">IL334_002624</name>
</gene>
<keyword evidence="3" id="KW-1185">Reference proteome</keyword>
<evidence type="ECO:0000256" key="1">
    <source>
        <dbReference type="SAM" id="MobiDB-lite"/>
    </source>
</evidence>
<dbReference type="GeneID" id="87954755"/>